<sequence>MDLELKGKNALITGSSKGIGYAIATLLHKEGCNVTINGRNNETLKKTITSFNERIHGCAADVTKVDDCHTLIKETINKWGSIDIIVCNVGSGTSVKPGDENFEEWQKVFLNNFYSAVNVIEAAKNELSKSGGSIVCISSIAGMESTGAPVTYSVSKSALNAYVKNISKPLAKLGIRINAVVPGNIIFEGSVWTKKLSENPQDVEKMLKNEVAMQRFGKPQEIANFVAFLCSEKSSFATGSLFVVDGGQTRS</sequence>
<name>A0A075GZG0_9ARCH</name>
<dbReference type="PRINTS" id="PR00081">
    <property type="entry name" value="GDHRDH"/>
</dbReference>
<dbReference type="Pfam" id="PF13561">
    <property type="entry name" value="adh_short_C2"/>
    <property type="match status" value="1"/>
</dbReference>
<proteinExistence type="inferred from homology"/>
<organism evidence="3">
    <name type="scientific">uncultured marine thaumarchaeote KM3_35_D03</name>
    <dbReference type="NCBI Taxonomy" id="1456132"/>
    <lineage>
        <taxon>Archaea</taxon>
        <taxon>Nitrososphaerota</taxon>
        <taxon>environmental samples</taxon>
    </lineage>
</organism>
<dbReference type="EC" id="1.1.1.100" evidence="3"/>
<protein>
    <submittedName>
        <fullName evidence="3">Putative oxidoreductase (FabG)</fullName>
        <ecNumber evidence="3">1.1.1.100</ecNumber>
    </submittedName>
</protein>
<evidence type="ECO:0000256" key="1">
    <source>
        <dbReference type="ARBA" id="ARBA00006484"/>
    </source>
</evidence>
<evidence type="ECO:0000313" key="3">
    <source>
        <dbReference type="EMBL" id="AIF09184.1"/>
    </source>
</evidence>
<dbReference type="FunFam" id="3.40.50.720:FF:000084">
    <property type="entry name" value="Short-chain dehydrogenase reductase"/>
    <property type="match status" value="1"/>
</dbReference>
<dbReference type="CDD" id="cd05233">
    <property type="entry name" value="SDR_c"/>
    <property type="match status" value="1"/>
</dbReference>
<dbReference type="PANTHER" id="PTHR43639:SF1">
    <property type="entry name" value="SHORT-CHAIN DEHYDROGENASE_REDUCTASE FAMILY PROTEIN"/>
    <property type="match status" value="1"/>
</dbReference>
<gene>
    <name evidence="3" type="primary">fabG</name>
</gene>
<dbReference type="PRINTS" id="PR00080">
    <property type="entry name" value="SDRFAMILY"/>
</dbReference>
<dbReference type="SUPFAM" id="SSF51735">
    <property type="entry name" value="NAD(P)-binding Rossmann-fold domains"/>
    <property type="match status" value="1"/>
</dbReference>
<dbReference type="PANTHER" id="PTHR43639">
    <property type="entry name" value="OXIDOREDUCTASE, SHORT-CHAIN DEHYDROGENASE/REDUCTASE FAMILY (AFU_ORTHOLOGUE AFUA_5G02870)"/>
    <property type="match status" value="1"/>
</dbReference>
<dbReference type="GO" id="GO:0004316">
    <property type="term" value="F:3-oxoacyl-[acyl-carrier-protein] reductase (NADPH) activity"/>
    <property type="evidence" value="ECO:0007669"/>
    <property type="project" value="UniProtKB-EC"/>
</dbReference>
<comment type="similarity">
    <text evidence="1">Belongs to the short-chain dehydrogenases/reductases (SDR) family.</text>
</comment>
<dbReference type="EMBL" id="KF900854">
    <property type="protein sequence ID" value="AIF09184.1"/>
    <property type="molecule type" value="Genomic_DNA"/>
</dbReference>
<reference evidence="3" key="1">
    <citation type="journal article" date="2014" name="Genome Biol. Evol.">
        <title>Pangenome evidence for extensive interdomain horizontal transfer affecting lineage core and shell genes in uncultured planktonic thaumarchaeota and euryarchaeota.</title>
        <authorList>
            <person name="Deschamps P."/>
            <person name="Zivanovic Y."/>
            <person name="Moreira D."/>
            <person name="Rodriguez-Valera F."/>
            <person name="Lopez-Garcia P."/>
        </authorList>
    </citation>
    <scope>NUCLEOTIDE SEQUENCE</scope>
</reference>
<dbReference type="InterPro" id="IPR036291">
    <property type="entry name" value="NAD(P)-bd_dom_sf"/>
</dbReference>
<accession>A0A075GZG0</accession>
<dbReference type="InterPro" id="IPR002347">
    <property type="entry name" value="SDR_fam"/>
</dbReference>
<evidence type="ECO:0000256" key="2">
    <source>
        <dbReference type="ARBA" id="ARBA00023002"/>
    </source>
</evidence>
<dbReference type="AlphaFoldDB" id="A0A075GZG0"/>
<dbReference type="Gene3D" id="3.40.50.720">
    <property type="entry name" value="NAD(P)-binding Rossmann-like Domain"/>
    <property type="match status" value="1"/>
</dbReference>
<keyword evidence="2 3" id="KW-0560">Oxidoreductase</keyword>